<evidence type="ECO:0000259" key="6">
    <source>
        <dbReference type="Pfam" id="PF04542"/>
    </source>
</evidence>
<dbReference type="STRING" id="633813.SAMN04488087_2033"/>
<dbReference type="RefSeq" id="WP_245772009.1">
    <property type="nucleotide sequence ID" value="NZ_FRAU01000006.1"/>
</dbReference>
<dbReference type="CDD" id="cd06171">
    <property type="entry name" value="Sigma70_r4"/>
    <property type="match status" value="1"/>
</dbReference>
<evidence type="ECO:0000313" key="8">
    <source>
        <dbReference type="EMBL" id="SHK80790.1"/>
    </source>
</evidence>
<protein>
    <submittedName>
        <fullName evidence="8">RNA polymerase, sigma subunit, ECF family</fullName>
    </submittedName>
</protein>
<dbReference type="InterPro" id="IPR039425">
    <property type="entry name" value="RNA_pol_sigma-70-like"/>
</dbReference>
<keyword evidence="9" id="KW-1185">Reference proteome</keyword>
<dbReference type="InterPro" id="IPR036388">
    <property type="entry name" value="WH-like_DNA-bd_sf"/>
</dbReference>
<dbReference type="Proteomes" id="UP000185812">
    <property type="component" value="Unassembled WGS sequence"/>
</dbReference>
<name>A0A1M6VH52_9BACT</name>
<evidence type="ECO:0000256" key="5">
    <source>
        <dbReference type="ARBA" id="ARBA00023163"/>
    </source>
</evidence>
<proteinExistence type="inferred from homology"/>
<evidence type="ECO:0000256" key="2">
    <source>
        <dbReference type="ARBA" id="ARBA00023015"/>
    </source>
</evidence>
<dbReference type="InterPro" id="IPR013324">
    <property type="entry name" value="RNA_pol_sigma_r3/r4-like"/>
</dbReference>
<dbReference type="SUPFAM" id="SSF88946">
    <property type="entry name" value="Sigma2 domain of RNA polymerase sigma factors"/>
    <property type="match status" value="1"/>
</dbReference>
<dbReference type="PANTHER" id="PTHR43133">
    <property type="entry name" value="RNA POLYMERASE ECF-TYPE SIGMA FACTO"/>
    <property type="match status" value="1"/>
</dbReference>
<feature type="domain" description="RNA polymerase sigma-70 region 2" evidence="6">
    <location>
        <begin position="45"/>
        <end position="115"/>
    </location>
</feature>
<dbReference type="Gene3D" id="1.10.1740.10">
    <property type="match status" value="1"/>
</dbReference>
<comment type="similarity">
    <text evidence="1">Belongs to the sigma-70 factor family. ECF subfamily.</text>
</comment>
<dbReference type="InterPro" id="IPR007627">
    <property type="entry name" value="RNA_pol_sigma70_r2"/>
</dbReference>
<evidence type="ECO:0000313" key="9">
    <source>
        <dbReference type="Proteomes" id="UP000185812"/>
    </source>
</evidence>
<dbReference type="GO" id="GO:0003677">
    <property type="term" value="F:DNA binding"/>
    <property type="evidence" value="ECO:0007669"/>
    <property type="project" value="UniProtKB-KW"/>
</dbReference>
<evidence type="ECO:0000259" key="7">
    <source>
        <dbReference type="Pfam" id="PF08281"/>
    </source>
</evidence>
<dbReference type="Pfam" id="PF04542">
    <property type="entry name" value="Sigma70_r2"/>
    <property type="match status" value="1"/>
</dbReference>
<dbReference type="Pfam" id="PF08281">
    <property type="entry name" value="Sigma70_r4_2"/>
    <property type="match status" value="1"/>
</dbReference>
<dbReference type="PANTHER" id="PTHR43133:SF8">
    <property type="entry name" value="RNA POLYMERASE SIGMA FACTOR HI_1459-RELATED"/>
    <property type="match status" value="1"/>
</dbReference>
<organism evidence="8 9">
    <name type="scientific">Rhodothermus profundi</name>
    <dbReference type="NCBI Taxonomy" id="633813"/>
    <lineage>
        <taxon>Bacteria</taxon>
        <taxon>Pseudomonadati</taxon>
        <taxon>Rhodothermota</taxon>
        <taxon>Rhodothermia</taxon>
        <taxon>Rhodothermales</taxon>
        <taxon>Rhodothermaceae</taxon>
        <taxon>Rhodothermus</taxon>
    </lineage>
</organism>
<dbReference type="GO" id="GO:0006352">
    <property type="term" value="P:DNA-templated transcription initiation"/>
    <property type="evidence" value="ECO:0007669"/>
    <property type="project" value="InterPro"/>
</dbReference>
<dbReference type="NCBIfam" id="TIGR02937">
    <property type="entry name" value="sigma70-ECF"/>
    <property type="match status" value="1"/>
</dbReference>
<dbReference type="InterPro" id="IPR013325">
    <property type="entry name" value="RNA_pol_sigma_r2"/>
</dbReference>
<dbReference type="SUPFAM" id="SSF88659">
    <property type="entry name" value="Sigma3 and sigma4 domains of RNA polymerase sigma factors"/>
    <property type="match status" value="1"/>
</dbReference>
<sequence length="219" mass="25333">MSGFFVKEVSAQVVFRKGTDWMHPTDDQLVAAYLERGDAQAFRQLVERHQERIYGYLLGMVRDPEVASDLFQETFLRVLAALRQERASYTQQGRWLAWVLRIARNAALDYLRSRRKWQDVPPENGEEGISFWDRLADDAPGADEALEEAELQAQLTACIERLPPEQREVLLLRQEAELTFREIAELTGVSINTALGRMRYALINLRKMMHHMQNQPASE</sequence>
<feature type="domain" description="RNA polymerase sigma factor 70 region 4 type 2" evidence="7">
    <location>
        <begin position="154"/>
        <end position="193"/>
    </location>
</feature>
<dbReference type="InterPro" id="IPR013249">
    <property type="entry name" value="RNA_pol_sigma70_r4_t2"/>
</dbReference>
<keyword evidence="3" id="KW-0731">Sigma factor</keyword>
<gene>
    <name evidence="8" type="ORF">SAMN04488087_2033</name>
</gene>
<evidence type="ECO:0000256" key="1">
    <source>
        <dbReference type="ARBA" id="ARBA00010641"/>
    </source>
</evidence>
<evidence type="ECO:0000256" key="3">
    <source>
        <dbReference type="ARBA" id="ARBA00023082"/>
    </source>
</evidence>
<evidence type="ECO:0000256" key="4">
    <source>
        <dbReference type="ARBA" id="ARBA00023125"/>
    </source>
</evidence>
<keyword evidence="4" id="KW-0238">DNA-binding</keyword>
<dbReference type="EMBL" id="FRAU01000006">
    <property type="protein sequence ID" value="SHK80790.1"/>
    <property type="molecule type" value="Genomic_DNA"/>
</dbReference>
<dbReference type="InterPro" id="IPR014284">
    <property type="entry name" value="RNA_pol_sigma-70_dom"/>
</dbReference>
<reference evidence="9" key="1">
    <citation type="submission" date="2016-11" db="EMBL/GenBank/DDBJ databases">
        <authorList>
            <person name="Varghese N."/>
            <person name="Submissions S."/>
        </authorList>
    </citation>
    <scope>NUCLEOTIDE SEQUENCE [LARGE SCALE GENOMIC DNA]</scope>
    <source>
        <strain evidence="9">DSM 22212</strain>
    </source>
</reference>
<dbReference type="GO" id="GO:0016987">
    <property type="term" value="F:sigma factor activity"/>
    <property type="evidence" value="ECO:0007669"/>
    <property type="project" value="UniProtKB-KW"/>
</dbReference>
<keyword evidence="2" id="KW-0805">Transcription regulation</keyword>
<keyword evidence="5" id="KW-0804">Transcription</keyword>
<dbReference type="AlphaFoldDB" id="A0A1M6VH52"/>
<dbReference type="Gene3D" id="1.10.10.10">
    <property type="entry name" value="Winged helix-like DNA-binding domain superfamily/Winged helix DNA-binding domain"/>
    <property type="match status" value="1"/>
</dbReference>
<accession>A0A1M6VH52</accession>